<feature type="transmembrane region" description="Helical" evidence="2">
    <location>
        <begin position="58"/>
        <end position="86"/>
    </location>
</feature>
<reference evidence="4" key="1">
    <citation type="journal article" date="2022" name="Cell">
        <title>Design, construction, and in vivo augmentation of a complex gut microbiome.</title>
        <authorList>
            <person name="Cheng A.G."/>
            <person name="Ho P.Y."/>
            <person name="Aranda-Diaz A."/>
            <person name="Jain S."/>
            <person name="Yu F.B."/>
            <person name="Meng X."/>
            <person name="Wang M."/>
            <person name="Iakiviak M."/>
            <person name="Nagashima K."/>
            <person name="Zhao A."/>
            <person name="Murugkar P."/>
            <person name="Patil A."/>
            <person name="Atabakhsh K."/>
            <person name="Weakley A."/>
            <person name="Yan J."/>
            <person name="Brumbaugh A.R."/>
            <person name="Higginbottom S."/>
            <person name="Dimas A."/>
            <person name="Shiver A.L."/>
            <person name="Deutschbauer A."/>
            <person name="Neff N."/>
            <person name="Sonnenburg J.L."/>
            <person name="Huang K.C."/>
            <person name="Fischbach M.A."/>
        </authorList>
    </citation>
    <scope>NUCLEOTIDE SEQUENCE</scope>
    <source>
        <strain evidence="4">AP11</strain>
    </source>
</reference>
<gene>
    <name evidence="3" type="ORF">NQ491_08550</name>
    <name evidence="4" type="ORF">NQ491_09070</name>
</gene>
<dbReference type="EMBL" id="CP102294">
    <property type="protein sequence ID" value="UWN56795.1"/>
    <property type="molecule type" value="Genomic_DNA"/>
</dbReference>
<sequence length="468" mass="51152">MKNTMKGIGPYSVRIDRPLCRGVPHVFPPAENPEPDHGRKAVVPRPSRPAGRSAFHSACLPAGVLATVLVVSALMLLSVLGVLALWESDFLFFSRAGYLSRQRANVESAFVLYAADSTLTARLDEQGGLRLYDGQPDSRVRIAVRPWGLYEAVRIEAADPRIAPTRLFGSAAPFACSPGEESGLWYATDAASLSLAGRTSLHGCLRLPRHGVQYGQIRSIFFCGERIEGARTAYAGKELPPVRTDARRMTDSLLRLLEAPGAWMPTPDSLSVGFGETEPRLLDAGSFGPGALIEGMAVLLGEEVSIDSTCRLRDVLVVGRTIRVGDGFRGRAQLFASDTVLIGQRVTLDYPSGMFVARENPDRYIEIGPHSRVEGYAIVDGEGRPDVKRANYRQDRTAVLRGLLWTDGAAQVQGIVSGCMAANRLVYYSPEGYYEDMLYDLTLLENLATAYPLWAATAYRRKEAGWVR</sequence>
<protein>
    <submittedName>
        <fullName evidence="4">Uncharacterized protein</fullName>
    </submittedName>
</protein>
<keyword evidence="5" id="KW-1185">Reference proteome</keyword>
<evidence type="ECO:0000313" key="3">
    <source>
        <dbReference type="EMBL" id="UWN56694.1"/>
    </source>
</evidence>
<keyword evidence="2" id="KW-1133">Transmembrane helix</keyword>
<name>A0ABY5UXU1_9BACT</name>
<feature type="region of interest" description="Disordered" evidence="1">
    <location>
        <begin position="27"/>
        <end position="48"/>
    </location>
</feature>
<dbReference type="GeneID" id="82891882"/>
<keyword evidence="2" id="KW-0472">Membrane</keyword>
<dbReference type="Proteomes" id="UP001059295">
    <property type="component" value="Chromosome"/>
</dbReference>
<keyword evidence="2" id="KW-0812">Transmembrane</keyword>
<evidence type="ECO:0000256" key="2">
    <source>
        <dbReference type="SAM" id="Phobius"/>
    </source>
</evidence>
<accession>A0ABY5UXU1</accession>
<evidence type="ECO:0000313" key="4">
    <source>
        <dbReference type="EMBL" id="UWN56795.1"/>
    </source>
</evidence>
<dbReference type="RefSeq" id="WP_232423220.1">
    <property type="nucleotide sequence ID" value="NZ_CAPH01000024.1"/>
</dbReference>
<evidence type="ECO:0000313" key="5">
    <source>
        <dbReference type="Proteomes" id="UP001059295"/>
    </source>
</evidence>
<proteinExistence type="predicted"/>
<dbReference type="EMBL" id="CP102294">
    <property type="protein sequence ID" value="UWN56694.1"/>
    <property type="molecule type" value="Genomic_DNA"/>
</dbReference>
<evidence type="ECO:0000256" key="1">
    <source>
        <dbReference type="SAM" id="MobiDB-lite"/>
    </source>
</evidence>
<organism evidence="4 5">
    <name type="scientific">Alistipes ihumii AP11</name>
    <dbReference type="NCBI Taxonomy" id="1211813"/>
    <lineage>
        <taxon>Bacteria</taxon>
        <taxon>Pseudomonadati</taxon>
        <taxon>Bacteroidota</taxon>
        <taxon>Bacteroidia</taxon>
        <taxon>Bacteroidales</taxon>
        <taxon>Rikenellaceae</taxon>
        <taxon>Alistipes</taxon>
    </lineage>
</organism>